<reference evidence="2" key="1">
    <citation type="journal article" date="2022" name="Mol. Ecol. Resour.">
        <title>The genomes of chicory, endive, great burdock and yacon provide insights into Asteraceae palaeo-polyploidization history and plant inulin production.</title>
        <authorList>
            <person name="Fan W."/>
            <person name="Wang S."/>
            <person name="Wang H."/>
            <person name="Wang A."/>
            <person name="Jiang F."/>
            <person name="Liu H."/>
            <person name="Zhao H."/>
            <person name="Xu D."/>
            <person name="Zhang Y."/>
        </authorList>
    </citation>
    <scope>NUCLEOTIDE SEQUENCE [LARGE SCALE GENOMIC DNA]</scope>
    <source>
        <strain evidence="2">cv. Yunnan</strain>
    </source>
</reference>
<sequence>MCVKAFEVTKIGKTVQCFKNHKSKRVGQNAFKLVKKWNDMAIDYLKVKEEIEKKKEKEMNEETEKKVNEDDYGKTTQDEKWHKVKVKKVKEVYADDSKVRVFKGVNLNKKNKEQKKKVAFATRPAEALYSPTFVFENATGTNISRICMESFHPNEYLHVNAIACWALVLNGEEIYRSREGYRKYKSEGIFDPIDEWRFKLMHYGDKYNKEVNEDKEFNVGDELDGDVSEGSPISPSSSLRKDYVGETLGVVLE</sequence>
<dbReference type="Proteomes" id="UP001056120">
    <property type="component" value="Linkage Group LG04"/>
</dbReference>
<dbReference type="EMBL" id="CM042021">
    <property type="protein sequence ID" value="KAI3819787.1"/>
    <property type="molecule type" value="Genomic_DNA"/>
</dbReference>
<protein>
    <submittedName>
        <fullName evidence="1">Uncharacterized protein</fullName>
    </submittedName>
</protein>
<proteinExistence type="predicted"/>
<evidence type="ECO:0000313" key="2">
    <source>
        <dbReference type="Proteomes" id="UP001056120"/>
    </source>
</evidence>
<gene>
    <name evidence="1" type="ORF">L1987_13639</name>
</gene>
<reference evidence="1 2" key="2">
    <citation type="journal article" date="2022" name="Mol. Ecol. Resour.">
        <title>The genomes of chicory, endive, great burdock and yacon provide insights into Asteraceae paleo-polyploidization history and plant inulin production.</title>
        <authorList>
            <person name="Fan W."/>
            <person name="Wang S."/>
            <person name="Wang H."/>
            <person name="Wang A."/>
            <person name="Jiang F."/>
            <person name="Liu H."/>
            <person name="Zhao H."/>
            <person name="Xu D."/>
            <person name="Zhang Y."/>
        </authorList>
    </citation>
    <scope>NUCLEOTIDE SEQUENCE [LARGE SCALE GENOMIC DNA]</scope>
    <source>
        <strain evidence="2">cv. Yunnan</strain>
        <tissue evidence="1">Leaves</tissue>
    </source>
</reference>
<organism evidence="1 2">
    <name type="scientific">Smallanthus sonchifolius</name>
    <dbReference type="NCBI Taxonomy" id="185202"/>
    <lineage>
        <taxon>Eukaryota</taxon>
        <taxon>Viridiplantae</taxon>
        <taxon>Streptophyta</taxon>
        <taxon>Embryophyta</taxon>
        <taxon>Tracheophyta</taxon>
        <taxon>Spermatophyta</taxon>
        <taxon>Magnoliopsida</taxon>
        <taxon>eudicotyledons</taxon>
        <taxon>Gunneridae</taxon>
        <taxon>Pentapetalae</taxon>
        <taxon>asterids</taxon>
        <taxon>campanulids</taxon>
        <taxon>Asterales</taxon>
        <taxon>Asteraceae</taxon>
        <taxon>Asteroideae</taxon>
        <taxon>Heliantheae alliance</taxon>
        <taxon>Millerieae</taxon>
        <taxon>Smallanthus</taxon>
    </lineage>
</organism>
<name>A0ACB9JHG7_9ASTR</name>
<evidence type="ECO:0000313" key="1">
    <source>
        <dbReference type="EMBL" id="KAI3819787.1"/>
    </source>
</evidence>
<keyword evidence="2" id="KW-1185">Reference proteome</keyword>
<comment type="caution">
    <text evidence="1">The sequence shown here is derived from an EMBL/GenBank/DDBJ whole genome shotgun (WGS) entry which is preliminary data.</text>
</comment>
<accession>A0ACB9JHG7</accession>